<organism evidence="2 3">
    <name type="scientific">Micromonospora gifhornensis</name>
    <dbReference type="NCBI Taxonomy" id="84594"/>
    <lineage>
        <taxon>Bacteria</taxon>
        <taxon>Bacillati</taxon>
        <taxon>Actinomycetota</taxon>
        <taxon>Actinomycetes</taxon>
        <taxon>Micromonosporales</taxon>
        <taxon>Micromonosporaceae</taxon>
        <taxon>Micromonospora</taxon>
    </lineage>
</organism>
<evidence type="ECO:0000313" key="2">
    <source>
        <dbReference type="EMBL" id="GIJ18107.1"/>
    </source>
</evidence>
<dbReference type="RefSeq" id="WP_204292482.1">
    <property type="nucleotide sequence ID" value="NZ_BAAAGZ010000028.1"/>
</dbReference>
<comment type="caution">
    <text evidence="2">The sequence shown here is derived from an EMBL/GenBank/DDBJ whole genome shotgun (WGS) entry which is preliminary data.</text>
</comment>
<feature type="coiled-coil region" evidence="1">
    <location>
        <begin position="223"/>
        <end position="250"/>
    </location>
</feature>
<accession>A0ABQ4IJM5</accession>
<evidence type="ECO:0000313" key="3">
    <source>
        <dbReference type="Proteomes" id="UP000647860"/>
    </source>
</evidence>
<name>A0ABQ4IJM5_9ACTN</name>
<keyword evidence="3" id="KW-1185">Reference proteome</keyword>
<gene>
    <name evidence="2" type="ORF">Vgi01_47910</name>
</gene>
<dbReference type="Proteomes" id="UP000647860">
    <property type="component" value="Unassembled WGS sequence"/>
</dbReference>
<protein>
    <submittedName>
        <fullName evidence="2">Uncharacterized protein</fullName>
    </submittedName>
</protein>
<proteinExistence type="predicted"/>
<dbReference type="EMBL" id="BOPA01000036">
    <property type="protein sequence ID" value="GIJ18107.1"/>
    <property type="molecule type" value="Genomic_DNA"/>
</dbReference>
<keyword evidence="1" id="KW-0175">Coiled coil</keyword>
<evidence type="ECO:0000256" key="1">
    <source>
        <dbReference type="SAM" id="Coils"/>
    </source>
</evidence>
<sequence length="274" mass="30168">MDVSVTESRGSRTSETEIMSIDLDRPSIAGADMIGLFRSYDEAHGYPTDGDSWARAVVSKIEQDLVQRGAYSWGDVGNNDYTPEELAVWAWYHKQTESDRWKVLVAEYRQDDAKDRVTAPNEFDPEHAYIEKPHVSVEGLAVKPFADVADGRGGIAVNTAAIAYFCNALDAPLRQDGMLELAKAALSDIELRPGGFAVAEKMRQKIVGAGESPGLSGQTITVMDDVKDVLLTLQSDLRELIKRYDETEELNALSVNDLDGAMRRSNARINRLGA</sequence>
<reference evidence="2 3" key="1">
    <citation type="submission" date="2021-01" db="EMBL/GenBank/DDBJ databases">
        <title>Whole genome shotgun sequence of Verrucosispora gifhornensis NBRC 16317.</title>
        <authorList>
            <person name="Komaki H."/>
            <person name="Tamura T."/>
        </authorList>
    </citation>
    <scope>NUCLEOTIDE SEQUENCE [LARGE SCALE GENOMIC DNA]</scope>
    <source>
        <strain evidence="2 3">NBRC 16317</strain>
    </source>
</reference>